<feature type="domain" description="CN hydrolase" evidence="2">
    <location>
        <begin position="1"/>
        <end position="238"/>
    </location>
</feature>
<accession>C7LN61</accession>
<evidence type="ECO:0000313" key="4">
    <source>
        <dbReference type="Proteomes" id="UP000002216"/>
    </source>
</evidence>
<dbReference type="InterPro" id="IPR003010">
    <property type="entry name" value="C-N_Hydrolase"/>
</dbReference>
<protein>
    <submittedName>
        <fullName evidence="3">Nitrilase/cyanide hydratase and apolipoprotein N-acyltransferase</fullName>
    </submittedName>
</protein>
<dbReference type="KEGG" id="dba:Dbac_0708"/>
<dbReference type="STRING" id="525897.Dbac_0708"/>
<evidence type="ECO:0000256" key="1">
    <source>
        <dbReference type="ARBA" id="ARBA00010613"/>
    </source>
</evidence>
<dbReference type="OrthoDB" id="9811121at2"/>
<dbReference type="PANTHER" id="PTHR23088:SF27">
    <property type="entry name" value="DEAMINATED GLUTATHIONE AMIDASE"/>
    <property type="match status" value="1"/>
</dbReference>
<dbReference type="AlphaFoldDB" id="C7LN61"/>
<evidence type="ECO:0000313" key="3">
    <source>
        <dbReference type="EMBL" id="ACU88831.1"/>
    </source>
</evidence>
<evidence type="ECO:0000259" key="2">
    <source>
        <dbReference type="PROSITE" id="PS50263"/>
    </source>
</evidence>
<keyword evidence="3" id="KW-0012">Acyltransferase</keyword>
<keyword evidence="3" id="KW-0808">Transferase</keyword>
<dbReference type="eggNOG" id="COG0388">
    <property type="taxonomic scope" value="Bacteria"/>
</dbReference>
<sequence>MKIAAVQLSGLPGDVSGNLDKISAAVQTGAKASCRLLLFPEISDLGYDMPSIALAGRDWWPRVRDRLMALAREHDICLVCGVCLPGPDGLANALVAFGPTGDILARYRKIHLFTATDADETEVFSPGSEIVCFDFEGVRFGLSVCYDLRFPELYRVQALHGCQAMLLASAWPKRRIDIWQTLCAARALENQCFLLGANRIGDQGAFPFGGRSLFVTPGGEITLASADQEGVITGTVDLAELAAIRQNIPALAHRRPELYAKVVDNSTESL</sequence>
<organism evidence="3 4">
    <name type="scientific">Desulfomicrobium baculatum (strain DSM 4028 / VKM B-1378 / X)</name>
    <name type="common">Desulfovibrio baculatus</name>
    <dbReference type="NCBI Taxonomy" id="525897"/>
    <lineage>
        <taxon>Bacteria</taxon>
        <taxon>Pseudomonadati</taxon>
        <taxon>Thermodesulfobacteriota</taxon>
        <taxon>Desulfovibrionia</taxon>
        <taxon>Desulfovibrionales</taxon>
        <taxon>Desulfomicrobiaceae</taxon>
        <taxon>Desulfomicrobium</taxon>
    </lineage>
</organism>
<dbReference type="PANTHER" id="PTHR23088">
    <property type="entry name" value="NITRILASE-RELATED"/>
    <property type="match status" value="1"/>
</dbReference>
<dbReference type="InterPro" id="IPR036526">
    <property type="entry name" value="C-N_Hydrolase_sf"/>
</dbReference>
<dbReference type="Gene3D" id="3.60.110.10">
    <property type="entry name" value="Carbon-nitrogen hydrolase"/>
    <property type="match status" value="1"/>
</dbReference>
<dbReference type="EMBL" id="CP001629">
    <property type="protein sequence ID" value="ACU88831.1"/>
    <property type="molecule type" value="Genomic_DNA"/>
</dbReference>
<dbReference type="InterPro" id="IPR001110">
    <property type="entry name" value="UPF0012_CS"/>
</dbReference>
<comment type="similarity">
    <text evidence="1">Belongs to the carbon-nitrogen hydrolase superfamily. NIT1/NIT2 family.</text>
</comment>
<dbReference type="Proteomes" id="UP000002216">
    <property type="component" value="Chromosome"/>
</dbReference>
<keyword evidence="4" id="KW-1185">Reference proteome</keyword>
<dbReference type="SUPFAM" id="SSF56317">
    <property type="entry name" value="Carbon-nitrogen hydrolase"/>
    <property type="match status" value="1"/>
</dbReference>
<proteinExistence type="inferred from homology"/>
<gene>
    <name evidence="3" type="ordered locus">Dbac_0708</name>
</gene>
<dbReference type="Pfam" id="PF00795">
    <property type="entry name" value="CN_hydrolase"/>
    <property type="match status" value="1"/>
</dbReference>
<dbReference type="GO" id="GO:0016746">
    <property type="term" value="F:acyltransferase activity"/>
    <property type="evidence" value="ECO:0007669"/>
    <property type="project" value="UniProtKB-KW"/>
</dbReference>
<keyword evidence="3" id="KW-0449">Lipoprotein</keyword>
<name>C7LN61_DESBD</name>
<dbReference type="PROSITE" id="PS01227">
    <property type="entry name" value="UPF0012"/>
    <property type="match status" value="1"/>
</dbReference>
<dbReference type="RefSeq" id="WP_015772931.1">
    <property type="nucleotide sequence ID" value="NC_013173.1"/>
</dbReference>
<dbReference type="HOGENOM" id="CLU_030130_3_1_7"/>
<reference evidence="3 4" key="1">
    <citation type="journal article" date="2009" name="Stand. Genomic Sci.">
        <title>Complete genome sequence of Desulfomicrobium baculatum type strain (X).</title>
        <authorList>
            <person name="Copeland A."/>
            <person name="Spring S."/>
            <person name="Goker M."/>
            <person name="Schneider S."/>
            <person name="Lapidus A."/>
            <person name="Del Rio T.G."/>
            <person name="Tice H."/>
            <person name="Cheng J.F."/>
            <person name="Chen F."/>
            <person name="Nolan M."/>
            <person name="Bruce D."/>
            <person name="Goodwin L."/>
            <person name="Pitluck S."/>
            <person name="Ivanova N."/>
            <person name="Mavrommatis K."/>
            <person name="Ovchinnikova G."/>
            <person name="Pati A."/>
            <person name="Chen A."/>
            <person name="Palaniappan K."/>
            <person name="Land M."/>
            <person name="Hauser L."/>
            <person name="Chang Y.J."/>
            <person name="Jeffries C.C."/>
            <person name="Meincke L."/>
            <person name="Sims D."/>
            <person name="Brettin T."/>
            <person name="Detter J.C."/>
            <person name="Han C."/>
            <person name="Chain P."/>
            <person name="Bristow J."/>
            <person name="Eisen J.A."/>
            <person name="Markowitz V."/>
            <person name="Hugenholtz P."/>
            <person name="Kyrpides N.C."/>
            <person name="Klenk H.P."/>
            <person name="Lucas S."/>
        </authorList>
    </citation>
    <scope>NUCLEOTIDE SEQUENCE [LARGE SCALE GENOMIC DNA]</scope>
    <source>
        <strain evidence="4">DSM 4028 / VKM B-1378 / X</strain>
    </source>
</reference>
<dbReference type="PROSITE" id="PS50263">
    <property type="entry name" value="CN_HYDROLASE"/>
    <property type="match status" value="1"/>
</dbReference>